<dbReference type="Gene3D" id="3.40.50.10490">
    <property type="entry name" value="Glucose-6-phosphate isomerase like protein, domain 1"/>
    <property type="match status" value="2"/>
</dbReference>
<evidence type="ECO:0000259" key="1">
    <source>
        <dbReference type="PROSITE" id="PS51464"/>
    </source>
</evidence>
<keyword evidence="4" id="KW-1185">Reference proteome</keyword>
<reference evidence="3" key="2">
    <citation type="submission" date="2017-05" db="EMBL/GenBank/DDBJ databases">
        <authorList>
            <consortium name="The Broad Institute Genomics Platform"/>
            <consortium name="The Broad Institute Genomic Center for Infectious Diseases"/>
            <person name="Earl A."/>
            <person name="Manson A."/>
            <person name="Schwartman J."/>
            <person name="Gilmore M."/>
            <person name="Abouelleil A."/>
            <person name="Cao P."/>
            <person name="Chapman S."/>
            <person name="Cusick C."/>
            <person name="Shea T."/>
            <person name="Young S."/>
            <person name="Neafsey D."/>
            <person name="Nusbaum C."/>
            <person name="Birren B."/>
        </authorList>
    </citation>
    <scope>NUCLEOTIDE SEQUENCE</scope>
    <source>
        <strain evidence="3">9E7_DIV0242</strain>
    </source>
</reference>
<dbReference type="CDD" id="cd05710">
    <property type="entry name" value="SIS_1"/>
    <property type="match status" value="1"/>
</dbReference>
<organism evidence="2">
    <name type="scientific">Candidatus Enterococcus clewellii</name>
    <dbReference type="NCBI Taxonomy" id="1834193"/>
    <lineage>
        <taxon>Bacteria</taxon>
        <taxon>Bacillati</taxon>
        <taxon>Bacillota</taxon>
        <taxon>Bacilli</taxon>
        <taxon>Lactobacillales</taxon>
        <taxon>Enterococcaceae</taxon>
        <taxon>Enterococcus</taxon>
    </lineage>
</organism>
<dbReference type="InterPro" id="IPR035488">
    <property type="entry name" value="FrlB_SIS"/>
</dbReference>
<protein>
    <submittedName>
        <fullName evidence="2">MocD family protein</fullName>
    </submittedName>
</protein>
<reference evidence="3" key="3">
    <citation type="submission" date="2024-03" db="EMBL/GenBank/DDBJ databases">
        <title>The Genome Sequence of Enterococcus sp. DIV0242b.</title>
        <authorList>
            <consortium name="The Broad Institute Genomics Platform"/>
            <consortium name="The Broad Institute Microbial Omics Core"/>
            <consortium name="The Broad Institute Genomic Center for Infectious Diseases"/>
            <person name="Earl A."/>
            <person name="Manson A."/>
            <person name="Gilmore M."/>
            <person name="Schwartman J."/>
            <person name="Shea T."/>
            <person name="Abouelleil A."/>
            <person name="Cao P."/>
            <person name="Chapman S."/>
            <person name="Cusick C."/>
            <person name="Young S."/>
            <person name="Neafsey D."/>
            <person name="Nusbaum C."/>
            <person name="Birren B."/>
        </authorList>
    </citation>
    <scope>NUCLEOTIDE SEQUENCE</scope>
    <source>
        <strain evidence="3">9E7_DIV0242</strain>
    </source>
</reference>
<sequence>MILMMYLKVNDEGENKMLKFDEQKQVKDIQGALELRPQVEQIIDEIYAKGFDNIYYLGIGGTYASAMQAVTYINGKSDLPVYVQHAAEYYTTGNRRLTKDSLVILSSVTGTTQEVVEAVEEIKKVGATLVGFIDAKESVLAEKCDKVVTYPAPGTEQIKFFMVADRLMKNNGEFEDYEAYYKELDEHLAVGLVEAEKKADAFGLAFAEAHRHDPMHYFIGAGNQWGAVYSYAMCYWEEQSWLRSKSIHAAEFLHGTLEIINETTAVTLFLGEDEQRPLAERVAKLLPRICANYTLIDSKDYEVKGISEKYRGRVLSFLLMHCVTQRIDAHVEKLNCHPLDIRRYYRQFEY</sequence>
<dbReference type="GO" id="GO:0006002">
    <property type="term" value="P:fructose 6-phosphate metabolic process"/>
    <property type="evidence" value="ECO:0007669"/>
    <property type="project" value="TreeGrafter"/>
</dbReference>
<dbReference type="PANTHER" id="PTHR10937:SF14">
    <property type="entry name" value="FRUCTOSELYSINE 6-PHOSPHATE DEGLYCASE"/>
    <property type="match status" value="1"/>
</dbReference>
<reference evidence="2" key="1">
    <citation type="submission" date="2017-05" db="EMBL/GenBank/DDBJ databases">
        <title>The Genome Sequence of Enterococcus sp. 9E7_DIV0242.</title>
        <authorList>
            <consortium name="The Broad Institute Genomics Platform"/>
            <consortium name="The Broad Institute Genomic Center for Infectious Diseases"/>
            <person name="Earl A."/>
            <person name="Manson A."/>
            <person name="Schwartman J."/>
            <person name="Gilmore M."/>
            <person name="Abouelleil A."/>
            <person name="Cao P."/>
            <person name="Chapman S."/>
            <person name="Cusick C."/>
            <person name="Shea T."/>
            <person name="Young S."/>
            <person name="Neafsey D."/>
            <person name="Nusbaum C."/>
            <person name="Birren B."/>
        </authorList>
    </citation>
    <scope>NUCLEOTIDE SEQUENCE [LARGE SCALE GENOMIC DNA]</scope>
    <source>
        <strain evidence="2">9E7_DIV0242</strain>
    </source>
</reference>
<name>A0A242JX68_9ENTE</name>
<dbReference type="GO" id="GO:0004360">
    <property type="term" value="F:glutamine-fructose-6-phosphate transaminase (isomerizing) activity"/>
    <property type="evidence" value="ECO:0007669"/>
    <property type="project" value="TreeGrafter"/>
</dbReference>
<dbReference type="InterPro" id="IPR024713">
    <property type="entry name" value="Fructosamine_deglycase_FrlB"/>
</dbReference>
<dbReference type="PIRSF" id="PIRSF009290">
    <property type="entry name" value="FrlB"/>
    <property type="match status" value="1"/>
</dbReference>
<dbReference type="PANTHER" id="PTHR10937">
    <property type="entry name" value="GLUCOSAMINE--FRUCTOSE-6-PHOSPHATE AMINOTRANSFERASE, ISOMERIZING"/>
    <property type="match status" value="1"/>
</dbReference>
<accession>A0A242JX68</accession>
<dbReference type="Proteomes" id="UP000195141">
    <property type="component" value="Chromosome"/>
</dbReference>
<dbReference type="AlphaFoldDB" id="A0A242JX68"/>
<dbReference type="EMBL" id="NGMM01000009">
    <property type="protein sequence ID" value="OTP09810.1"/>
    <property type="molecule type" value="Genomic_DNA"/>
</dbReference>
<dbReference type="GO" id="GO:0097367">
    <property type="term" value="F:carbohydrate derivative binding"/>
    <property type="evidence" value="ECO:0007669"/>
    <property type="project" value="InterPro"/>
</dbReference>
<dbReference type="GO" id="GO:0006047">
    <property type="term" value="P:UDP-N-acetylglucosamine metabolic process"/>
    <property type="evidence" value="ECO:0007669"/>
    <property type="project" value="TreeGrafter"/>
</dbReference>
<dbReference type="SUPFAM" id="SSF53697">
    <property type="entry name" value="SIS domain"/>
    <property type="match status" value="1"/>
</dbReference>
<proteinExistence type="predicted"/>
<evidence type="ECO:0000313" key="3">
    <source>
        <dbReference type="EMBL" id="WYJ91809.1"/>
    </source>
</evidence>
<evidence type="ECO:0000313" key="4">
    <source>
        <dbReference type="Proteomes" id="UP000195141"/>
    </source>
</evidence>
<feature type="domain" description="SIS" evidence="1">
    <location>
        <begin position="42"/>
        <end position="173"/>
    </location>
</feature>
<dbReference type="PROSITE" id="PS51464">
    <property type="entry name" value="SIS"/>
    <property type="match status" value="1"/>
</dbReference>
<gene>
    <name evidence="3" type="ORF">A5888_003577</name>
    <name evidence="2" type="ORF">A5888_004006</name>
</gene>
<dbReference type="GO" id="GO:0006487">
    <property type="term" value="P:protein N-linked glycosylation"/>
    <property type="evidence" value="ECO:0007669"/>
    <property type="project" value="TreeGrafter"/>
</dbReference>
<dbReference type="InterPro" id="IPR046348">
    <property type="entry name" value="SIS_dom_sf"/>
</dbReference>
<dbReference type="InterPro" id="IPR001347">
    <property type="entry name" value="SIS_dom"/>
</dbReference>
<evidence type="ECO:0000313" key="2">
    <source>
        <dbReference type="EMBL" id="OTP09810.1"/>
    </source>
</evidence>
<dbReference type="EMBL" id="CP147247">
    <property type="protein sequence ID" value="WYJ91809.1"/>
    <property type="molecule type" value="Genomic_DNA"/>
</dbReference>
<dbReference type="Pfam" id="PF01380">
    <property type="entry name" value="SIS"/>
    <property type="match status" value="1"/>
</dbReference>